<sequence>MAPNKAISSTILPPRVIPTIEIPQQVTFDGVLKQNPSIAASKKARKKRFKNPATTSEWDSFEYESSTTSRGWDSATITSDCESIAHDSVASWNIDSAPLPVWSSTNLITDKSQYNV</sequence>
<protein>
    <submittedName>
        <fullName evidence="1">Uncharacterized protein</fullName>
    </submittedName>
</protein>
<comment type="caution">
    <text evidence="1">The sequence shown here is derived from an EMBL/GenBank/DDBJ whole genome shotgun (WGS) entry which is preliminary data.</text>
</comment>
<proteinExistence type="predicted"/>
<organism evidence="1 2">
    <name type="scientific">Gigaspora margarita</name>
    <dbReference type="NCBI Taxonomy" id="4874"/>
    <lineage>
        <taxon>Eukaryota</taxon>
        <taxon>Fungi</taxon>
        <taxon>Fungi incertae sedis</taxon>
        <taxon>Mucoromycota</taxon>
        <taxon>Glomeromycotina</taxon>
        <taxon>Glomeromycetes</taxon>
        <taxon>Diversisporales</taxon>
        <taxon>Gigasporaceae</taxon>
        <taxon>Gigaspora</taxon>
    </lineage>
</organism>
<name>A0A8H4AYA2_GIGMA</name>
<keyword evidence="2" id="KW-1185">Reference proteome</keyword>
<dbReference type="Proteomes" id="UP000439903">
    <property type="component" value="Unassembled WGS sequence"/>
</dbReference>
<evidence type="ECO:0000313" key="2">
    <source>
        <dbReference type="Proteomes" id="UP000439903"/>
    </source>
</evidence>
<reference evidence="1 2" key="1">
    <citation type="journal article" date="2019" name="Environ. Microbiol.">
        <title>At the nexus of three kingdoms: the genome of the mycorrhizal fungus Gigaspora margarita provides insights into plant, endobacterial and fungal interactions.</title>
        <authorList>
            <person name="Venice F."/>
            <person name="Ghignone S."/>
            <person name="Salvioli di Fossalunga A."/>
            <person name="Amselem J."/>
            <person name="Novero M."/>
            <person name="Xianan X."/>
            <person name="Sedzielewska Toro K."/>
            <person name="Morin E."/>
            <person name="Lipzen A."/>
            <person name="Grigoriev I.V."/>
            <person name="Henrissat B."/>
            <person name="Martin F.M."/>
            <person name="Bonfante P."/>
        </authorList>
    </citation>
    <scope>NUCLEOTIDE SEQUENCE [LARGE SCALE GENOMIC DNA]</scope>
    <source>
        <strain evidence="1 2">BEG34</strain>
    </source>
</reference>
<dbReference type="AlphaFoldDB" id="A0A8H4AYA2"/>
<evidence type="ECO:0000313" key="1">
    <source>
        <dbReference type="EMBL" id="KAF0544004.1"/>
    </source>
</evidence>
<accession>A0A8H4AYA2</accession>
<dbReference type="EMBL" id="WTPW01000129">
    <property type="protein sequence ID" value="KAF0544004.1"/>
    <property type="molecule type" value="Genomic_DNA"/>
</dbReference>
<gene>
    <name evidence="1" type="ORF">F8M41_003211</name>
</gene>